<evidence type="ECO:0000256" key="1">
    <source>
        <dbReference type="SAM" id="SignalP"/>
    </source>
</evidence>
<gene>
    <name evidence="3" type="ORF">F2Y31_01265</name>
    <name evidence="2" type="ORF">F2Y39_22795</name>
</gene>
<proteinExistence type="predicted"/>
<evidence type="ECO:0000313" key="4">
    <source>
        <dbReference type="Proteomes" id="UP000368418"/>
    </source>
</evidence>
<sequence length="312" mass="34404">MKNKLFIGALVVLCCSCAGNSVLLDTESDLRGLNNEYELGKSKAIVGAELKAETFGDEDSIQMLKDNYIAEIMGRLEVAKEKVMRTAYSAASPRVGVFKVGSCGNYKYLAIVIDCENGRSKTRVEGNVGDSFVDGNDNMHLEFCLVEAANSFPGGVLLIEDAPTVNESFIIVRHHDTEDGGHQSLWSDDPFYRDGDISRISGLSKLDANATLAWHMNRNMSAWGGRPPMGPVGINYGVIALPDMSSGNLYLDDEDHNNKNWAQRWLGNRYQADLGNSGCYFGVEIGINTRYYICLNTDKDKFGRLVQMSSQH</sequence>
<feature type="signal peptide" evidence="1">
    <location>
        <begin position="1"/>
        <end position="20"/>
    </location>
</feature>
<organism evidence="2 5">
    <name type="scientific">Bacteroides caccae</name>
    <dbReference type="NCBI Taxonomy" id="47678"/>
    <lineage>
        <taxon>Bacteria</taxon>
        <taxon>Pseudomonadati</taxon>
        <taxon>Bacteroidota</taxon>
        <taxon>Bacteroidia</taxon>
        <taxon>Bacteroidales</taxon>
        <taxon>Bacteroidaceae</taxon>
        <taxon>Bacteroides</taxon>
    </lineage>
</organism>
<evidence type="ECO:0000313" key="2">
    <source>
        <dbReference type="EMBL" id="KAA5469310.1"/>
    </source>
</evidence>
<dbReference type="Proteomes" id="UP000368418">
    <property type="component" value="Unassembled WGS sequence"/>
</dbReference>
<reference evidence="4 5" key="1">
    <citation type="journal article" date="2019" name="Nat. Med.">
        <title>A library of human gut bacterial isolates paired with longitudinal multiomics data enables mechanistic microbiome research.</title>
        <authorList>
            <person name="Poyet M."/>
            <person name="Groussin M."/>
            <person name="Gibbons S.M."/>
            <person name="Avila-Pacheco J."/>
            <person name="Jiang X."/>
            <person name="Kearney S.M."/>
            <person name="Perrotta A.R."/>
            <person name="Berdy B."/>
            <person name="Zhao S."/>
            <person name="Lieberman T.D."/>
            <person name="Swanson P.K."/>
            <person name="Smith M."/>
            <person name="Roesemann S."/>
            <person name="Alexander J.E."/>
            <person name="Rich S.A."/>
            <person name="Livny J."/>
            <person name="Vlamakis H."/>
            <person name="Clish C."/>
            <person name="Bullock K."/>
            <person name="Deik A."/>
            <person name="Scott J."/>
            <person name="Pierce K.A."/>
            <person name="Xavier R.J."/>
            <person name="Alm E.J."/>
        </authorList>
    </citation>
    <scope>NUCLEOTIDE SEQUENCE [LARGE SCALE GENOMIC DNA]</scope>
    <source>
        <strain evidence="3 4">BIOML-A19</strain>
        <strain evidence="2 5">BIOML-A25</strain>
    </source>
</reference>
<dbReference type="RefSeq" id="WP_122351062.1">
    <property type="nucleotide sequence ID" value="NZ_CACRTB010000007.1"/>
</dbReference>
<keyword evidence="1" id="KW-0732">Signal</keyword>
<name>A0A415SG43_9BACE</name>
<evidence type="ECO:0000313" key="5">
    <source>
        <dbReference type="Proteomes" id="UP000427825"/>
    </source>
</evidence>
<comment type="caution">
    <text evidence="2">The sequence shown here is derived from an EMBL/GenBank/DDBJ whole genome shotgun (WGS) entry which is preliminary data.</text>
</comment>
<accession>A0A415SG43</accession>
<evidence type="ECO:0000313" key="3">
    <source>
        <dbReference type="EMBL" id="KAA5503906.1"/>
    </source>
</evidence>
<dbReference type="AlphaFoldDB" id="A0A415SG43"/>
<dbReference type="EMBL" id="VVYD01000001">
    <property type="protein sequence ID" value="KAA5503906.1"/>
    <property type="molecule type" value="Genomic_DNA"/>
</dbReference>
<protein>
    <recommendedName>
        <fullName evidence="6">Lipoprotein</fullName>
    </recommendedName>
</protein>
<dbReference type="Proteomes" id="UP000427825">
    <property type="component" value="Unassembled WGS sequence"/>
</dbReference>
<dbReference type="EMBL" id="VVYJ01000030">
    <property type="protein sequence ID" value="KAA5469310.1"/>
    <property type="molecule type" value="Genomic_DNA"/>
</dbReference>
<feature type="chain" id="PRO_5039805008" description="Lipoprotein" evidence="1">
    <location>
        <begin position="21"/>
        <end position="312"/>
    </location>
</feature>
<evidence type="ECO:0008006" key="6">
    <source>
        <dbReference type="Google" id="ProtNLM"/>
    </source>
</evidence>